<feature type="chain" id="PRO_5024453022" evidence="1">
    <location>
        <begin position="17"/>
        <end position="217"/>
    </location>
</feature>
<dbReference type="SUPFAM" id="SSF55797">
    <property type="entry name" value="PR-1-like"/>
    <property type="match status" value="1"/>
</dbReference>
<organism evidence="3">
    <name type="scientific">Mesocestoides corti</name>
    <name type="common">Flatworm</name>
    <dbReference type="NCBI Taxonomy" id="53468"/>
    <lineage>
        <taxon>Eukaryota</taxon>
        <taxon>Metazoa</taxon>
        <taxon>Spiralia</taxon>
        <taxon>Lophotrochozoa</taxon>
        <taxon>Platyhelminthes</taxon>
        <taxon>Cestoda</taxon>
        <taxon>Eucestoda</taxon>
        <taxon>Cyclophyllidea</taxon>
        <taxon>Mesocestoididae</taxon>
        <taxon>Mesocestoides</taxon>
    </lineage>
</organism>
<reference evidence="3" key="1">
    <citation type="submission" date="2019-11" db="UniProtKB">
        <authorList>
            <consortium name="WormBaseParasite"/>
        </authorList>
    </citation>
    <scope>IDENTIFICATION</scope>
</reference>
<evidence type="ECO:0000259" key="2">
    <source>
        <dbReference type="SMART" id="SM00198"/>
    </source>
</evidence>
<feature type="signal peptide" evidence="1">
    <location>
        <begin position="1"/>
        <end position="16"/>
    </location>
</feature>
<name>A0A5K3FJK2_MESCO</name>
<dbReference type="InterPro" id="IPR014044">
    <property type="entry name" value="CAP_dom"/>
</dbReference>
<dbReference type="Gene3D" id="3.40.33.10">
    <property type="entry name" value="CAP"/>
    <property type="match status" value="1"/>
</dbReference>
<feature type="domain" description="SCP" evidence="2">
    <location>
        <begin position="22"/>
        <end position="164"/>
    </location>
</feature>
<proteinExistence type="predicted"/>
<dbReference type="WBParaSite" id="MCU_008757-RA">
    <property type="protein sequence ID" value="MCU_008757-RA"/>
    <property type="gene ID" value="MCU_008757"/>
</dbReference>
<dbReference type="AlphaFoldDB" id="A0A5K3FJK2"/>
<dbReference type="InterPro" id="IPR001283">
    <property type="entry name" value="CRISP-related"/>
</dbReference>
<dbReference type="SMART" id="SM00198">
    <property type="entry name" value="SCP"/>
    <property type="match status" value="1"/>
</dbReference>
<dbReference type="CDD" id="cd05380">
    <property type="entry name" value="CAP_euk"/>
    <property type="match status" value="1"/>
</dbReference>
<dbReference type="InterPro" id="IPR035940">
    <property type="entry name" value="CAP_sf"/>
</dbReference>
<protein>
    <submittedName>
        <fullName evidence="3">SCP domain-containing protein</fullName>
    </submittedName>
</protein>
<keyword evidence="1" id="KW-0732">Signal</keyword>
<accession>A0A5K3FJK2</accession>
<evidence type="ECO:0000256" key="1">
    <source>
        <dbReference type="SAM" id="SignalP"/>
    </source>
</evidence>
<evidence type="ECO:0000313" key="3">
    <source>
        <dbReference type="WBParaSite" id="MCU_008757-RA"/>
    </source>
</evidence>
<dbReference type="Pfam" id="PF00188">
    <property type="entry name" value="CAP"/>
    <property type="match status" value="1"/>
</dbReference>
<sequence length="217" mass="24453">MLKVVSILALTWFVVAEVPSDEERKQIVECHTRLREEVQPTASNMQLMSYSSEMEKLTDEFIASCPGTFPDADRNPQYKDVGYILSYTEADKPQFPVEVCKLGEVEYDYDKNTCSGDCDQYKQRVWATTNQFGCAKKICPKSSDPAKTFTMFACLYKPSSTTLVEKPYEKGSSCSKCPAGYGCHRNQCVDPTWTTSVSSLLLPMNILLFAVSFVHCF</sequence>
<dbReference type="PANTHER" id="PTHR10334">
    <property type="entry name" value="CYSTEINE-RICH SECRETORY PROTEIN-RELATED"/>
    <property type="match status" value="1"/>
</dbReference>